<evidence type="ECO:0000259" key="7">
    <source>
        <dbReference type="Pfam" id="PF00892"/>
    </source>
</evidence>
<keyword evidence="3 6" id="KW-0812">Transmembrane</keyword>
<dbReference type="RefSeq" id="WP_068957069.1">
    <property type="nucleotide sequence ID" value="NZ_LGLV01000016.1"/>
</dbReference>
<dbReference type="OrthoDB" id="9784288at2"/>
<evidence type="ECO:0000256" key="5">
    <source>
        <dbReference type="ARBA" id="ARBA00023136"/>
    </source>
</evidence>
<keyword evidence="4 6" id="KW-1133">Transmembrane helix</keyword>
<evidence type="ECO:0000256" key="4">
    <source>
        <dbReference type="ARBA" id="ARBA00022989"/>
    </source>
</evidence>
<dbReference type="PANTHER" id="PTHR32322:SF2">
    <property type="entry name" value="EAMA DOMAIN-CONTAINING PROTEIN"/>
    <property type="match status" value="1"/>
</dbReference>
<evidence type="ECO:0000256" key="2">
    <source>
        <dbReference type="ARBA" id="ARBA00007362"/>
    </source>
</evidence>
<feature type="transmembrane region" description="Helical" evidence="6">
    <location>
        <begin position="97"/>
        <end position="117"/>
    </location>
</feature>
<dbReference type="PANTHER" id="PTHR32322">
    <property type="entry name" value="INNER MEMBRANE TRANSPORTER"/>
    <property type="match status" value="1"/>
</dbReference>
<evidence type="ECO:0000256" key="3">
    <source>
        <dbReference type="ARBA" id="ARBA00022692"/>
    </source>
</evidence>
<protein>
    <submittedName>
        <fullName evidence="8">Multidrug transporter</fullName>
    </submittedName>
</protein>
<dbReference type="Pfam" id="PF00892">
    <property type="entry name" value="EamA"/>
    <property type="match status" value="2"/>
</dbReference>
<evidence type="ECO:0000313" key="8">
    <source>
        <dbReference type="EMBL" id="OBZ93137.1"/>
    </source>
</evidence>
<dbReference type="EMBL" id="LGLV01000016">
    <property type="protein sequence ID" value="OBZ93137.1"/>
    <property type="molecule type" value="Genomic_DNA"/>
</dbReference>
<dbReference type="Proteomes" id="UP000093111">
    <property type="component" value="Unassembled WGS sequence"/>
</dbReference>
<comment type="caution">
    <text evidence="8">The sequence shown here is derived from an EMBL/GenBank/DDBJ whole genome shotgun (WGS) entry which is preliminary data.</text>
</comment>
<dbReference type="SUPFAM" id="SSF103481">
    <property type="entry name" value="Multidrug resistance efflux transporter EmrE"/>
    <property type="match status" value="2"/>
</dbReference>
<evidence type="ECO:0000313" key="9">
    <source>
        <dbReference type="Proteomes" id="UP000093111"/>
    </source>
</evidence>
<dbReference type="PATRIC" id="fig|1612624.7.peg.2351"/>
<feature type="transmembrane region" description="Helical" evidence="6">
    <location>
        <begin position="216"/>
        <end position="241"/>
    </location>
</feature>
<keyword evidence="9" id="KW-1185">Reference proteome</keyword>
<comment type="subcellular location">
    <subcellularLocation>
        <location evidence="1">Membrane</location>
        <topology evidence="1">Multi-pass membrane protein</topology>
    </subcellularLocation>
</comment>
<dbReference type="AlphaFoldDB" id="A0A1C7NVS3"/>
<feature type="domain" description="EamA" evidence="7">
    <location>
        <begin position="151"/>
        <end position="283"/>
    </location>
</feature>
<gene>
    <name evidence="8" type="ORF">ADU59_23325</name>
</gene>
<feature type="transmembrane region" description="Helical" evidence="6">
    <location>
        <begin position="154"/>
        <end position="171"/>
    </location>
</feature>
<dbReference type="InterPro" id="IPR000620">
    <property type="entry name" value="EamA_dom"/>
</dbReference>
<feature type="domain" description="EamA" evidence="7">
    <location>
        <begin position="10"/>
        <end position="138"/>
    </location>
</feature>
<comment type="similarity">
    <text evidence="2">Belongs to the EamA transporter family.</text>
</comment>
<dbReference type="InterPro" id="IPR050638">
    <property type="entry name" value="AA-Vitamin_Transporters"/>
</dbReference>
<evidence type="ECO:0000256" key="1">
    <source>
        <dbReference type="ARBA" id="ARBA00004141"/>
    </source>
</evidence>
<feature type="transmembrane region" description="Helical" evidence="6">
    <location>
        <begin position="183"/>
        <end position="204"/>
    </location>
</feature>
<keyword evidence="5 6" id="KW-0472">Membrane</keyword>
<feature type="transmembrane region" description="Helical" evidence="6">
    <location>
        <begin position="72"/>
        <end position="91"/>
    </location>
</feature>
<sequence>MRISTHPQAMGMALGLIGVIIFGATLPMTHIALGGFSPFFITFGRAVIASVAAGLTLLLLKKRWPRGQGAMLLGAGICVVYGFPIFSSIAMQTIPASHGGVILGILPLLTSIFAALVDGERPGPAFWAYGLAGAALVVFFSIRDSGFHLQAGDLWLFLAAITAALGYVLSAKVSRIIPGWEMISWALIITAPLSVVATLLVMTSGVHAPTGAELGALSYLGLMSMFGGFVFWNAGLALGGIARVAQVQLLQTFVTLAVSAVLLGEVISLSTIGFAVAVALIVWLGRKARIA</sequence>
<organism evidence="8 9">
    <name type="scientific">Pararhizobium polonicum</name>
    <dbReference type="NCBI Taxonomy" id="1612624"/>
    <lineage>
        <taxon>Bacteria</taxon>
        <taxon>Pseudomonadati</taxon>
        <taxon>Pseudomonadota</taxon>
        <taxon>Alphaproteobacteria</taxon>
        <taxon>Hyphomicrobiales</taxon>
        <taxon>Rhizobiaceae</taxon>
        <taxon>Rhizobium/Agrobacterium group</taxon>
        <taxon>Pararhizobium</taxon>
    </lineage>
</organism>
<feature type="transmembrane region" description="Helical" evidence="6">
    <location>
        <begin position="12"/>
        <end position="33"/>
    </location>
</feature>
<feature type="transmembrane region" description="Helical" evidence="6">
    <location>
        <begin position="39"/>
        <end position="60"/>
    </location>
</feature>
<accession>A0A1C7NVS3</accession>
<feature type="transmembrane region" description="Helical" evidence="6">
    <location>
        <begin position="253"/>
        <end position="284"/>
    </location>
</feature>
<dbReference type="STRING" id="1612624.ADU59_23325"/>
<feature type="transmembrane region" description="Helical" evidence="6">
    <location>
        <begin position="124"/>
        <end position="142"/>
    </location>
</feature>
<evidence type="ECO:0000256" key="6">
    <source>
        <dbReference type="SAM" id="Phobius"/>
    </source>
</evidence>
<reference evidence="8 9" key="1">
    <citation type="journal article" date="2016" name="Syst. Appl. Microbiol.">
        <title>Pararhizobium polonicum sp. nov. isolated from tumors on stone fruit rootstocks.</title>
        <authorList>
            <person name="Pulawska J."/>
            <person name="Kuzmanovic N."/>
            <person name="Willems A."/>
            <person name="Pothier J.F."/>
        </authorList>
    </citation>
    <scope>NUCLEOTIDE SEQUENCE [LARGE SCALE GENOMIC DNA]</scope>
    <source>
        <strain evidence="8 9">F5.1</strain>
    </source>
</reference>
<dbReference type="InterPro" id="IPR037185">
    <property type="entry name" value="EmrE-like"/>
</dbReference>
<name>A0A1C7NVS3_9HYPH</name>
<dbReference type="GO" id="GO:0016020">
    <property type="term" value="C:membrane"/>
    <property type="evidence" value="ECO:0007669"/>
    <property type="project" value="UniProtKB-SubCell"/>
</dbReference>
<proteinExistence type="inferred from homology"/>